<accession>A0AAQ3P351</accession>
<keyword evidence="2" id="KW-1185">Reference proteome</keyword>
<evidence type="ECO:0000313" key="1">
    <source>
        <dbReference type="EMBL" id="WVZ20035.1"/>
    </source>
</evidence>
<sequence>MKNDREWKKRVAVNGEEAKRRIPLTASQLPFGECKQVVGGIGRGWSENRGLFPLLPADIPHQGIGRGWSENRGLFPLPPADIPHQGIGRGWLENRDLFPLPPADIPHQIAAYSPCHLLTFPIMAHSALLFLSRHTQARSLKFLFFSPPQTTQCWDEDDLQGPHAGDDRAKARRRHDCDAAIARRRCGKGAVRARRKLLHFAERASTCCSEGFVWGFLGSLLLCEASVYFPAQSSSSSSEIAIKVFVLVSSSISEVFVLIPEFCHLKGRGSFQIDLCGFWSCNLDLAILVLVGVEDGVAMGFLPKKSASRWLSGLQQGKHSFGISNSHIFGFWLTVVMQVYGNRGS</sequence>
<protein>
    <submittedName>
        <fullName evidence="1">Uncharacterized protein</fullName>
    </submittedName>
</protein>
<gene>
    <name evidence="1" type="ORF">V8G54_007357</name>
</gene>
<reference evidence="1 2" key="1">
    <citation type="journal article" date="2023" name="Life. Sci Alliance">
        <title>Evolutionary insights into 3D genome organization and epigenetic landscape of Vigna mungo.</title>
        <authorList>
            <person name="Junaid A."/>
            <person name="Singh B."/>
            <person name="Bhatia S."/>
        </authorList>
    </citation>
    <scope>NUCLEOTIDE SEQUENCE [LARGE SCALE GENOMIC DNA]</scope>
    <source>
        <strain evidence="1">Urdbean</strain>
    </source>
</reference>
<name>A0AAQ3P351_VIGMU</name>
<dbReference type="Proteomes" id="UP001374535">
    <property type="component" value="Chromosome 2"/>
</dbReference>
<evidence type="ECO:0000313" key="2">
    <source>
        <dbReference type="Proteomes" id="UP001374535"/>
    </source>
</evidence>
<organism evidence="1 2">
    <name type="scientific">Vigna mungo</name>
    <name type="common">Black gram</name>
    <name type="synonym">Phaseolus mungo</name>
    <dbReference type="NCBI Taxonomy" id="3915"/>
    <lineage>
        <taxon>Eukaryota</taxon>
        <taxon>Viridiplantae</taxon>
        <taxon>Streptophyta</taxon>
        <taxon>Embryophyta</taxon>
        <taxon>Tracheophyta</taxon>
        <taxon>Spermatophyta</taxon>
        <taxon>Magnoliopsida</taxon>
        <taxon>eudicotyledons</taxon>
        <taxon>Gunneridae</taxon>
        <taxon>Pentapetalae</taxon>
        <taxon>rosids</taxon>
        <taxon>fabids</taxon>
        <taxon>Fabales</taxon>
        <taxon>Fabaceae</taxon>
        <taxon>Papilionoideae</taxon>
        <taxon>50 kb inversion clade</taxon>
        <taxon>NPAAA clade</taxon>
        <taxon>indigoferoid/millettioid clade</taxon>
        <taxon>Phaseoleae</taxon>
        <taxon>Vigna</taxon>
    </lineage>
</organism>
<dbReference type="AlphaFoldDB" id="A0AAQ3P351"/>
<dbReference type="EMBL" id="CP144699">
    <property type="protein sequence ID" value="WVZ20035.1"/>
    <property type="molecule type" value="Genomic_DNA"/>
</dbReference>
<proteinExistence type="predicted"/>